<evidence type="ECO:0000313" key="2">
    <source>
        <dbReference type="Proteomes" id="UP000092528"/>
    </source>
</evidence>
<organism evidence="1 2">
    <name type="scientific">Vibrio scophthalmi</name>
    <dbReference type="NCBI Taxonomy" id="45658"/>
    <lineage>
        <taxon>Bacteria</taxon>
        <taxon>Pseudomonadati</taxon>
        <taxon>Pseudomonadota</taxon>
        <taxon>Gammaproteobacteria</taxon>
        <taxon>Vibrionales</taxon>
        <taxon>Vibrionaceae</taxon>
        <taxon>Vibrio</taxon>
    </lineage>
</organism>
<proteinExistence type="predicted"/>
<dbReference type="AlphaFoldDB" id="A0A1C7FJ48"/>
<geneLocation type="plasmid" evidence="2">
    <name>pvs127</name>
</geneLocation>
<keyword evidence="2" id="KW-1185">Reference proteome</keyword>
<keyword evidence="1" id="KW-0614">Plasmid</keyword>
<name>A0A1C7FJ48_9VIBR</name>
<accession>A0A1C7FJ48</accession>
<dbReference type="RefSeq" id="WP_065546934.1">
    <property type="nucleotide sequence ID" value="NZ_CP016416.1"/>
</dbReference>
<reference evidence="1 2" key="1">
    <citation type="submission" date="2016-07" db="EMBL/GenBank/DDBJ databases">
        <title>Genome sequencing of Vibrio scophthalmi strain VS-05, an isolated from Paralichthys olivaceus.</title>
        <authorList>
            <person name="Han H.-J."/>
        </authorList>
    </citation>
    <scope>NUCLEOTIDE SEQUENCE [LARGE SCALE GENOMIC DNA]</scope>
    <source>
        <strain evidence="1 2">VS-05</strain>
        <plasmid evidence="2">pvs127</plasmid>
    </source>
</reference>
<dbReference type="EMBL" id="CP016416">
    <property type="protein sequence ID" value="ANU39473.1"/>
    <property type="molecule type" value="Genomic_DNA"/>
</dbReference>
<dbReference type="Proteomes" id="UP000092528">
    <property type="component" value="Plasmid pVS127"/>
</dbReference>
<protein>
    <submittedName>
        <fullName evidence="1">Uncharacterized protein</fullName>
    </submittedName>
</protein>
<sequence length="86" mass="9730">MQPGDDVIWSEAEENGYHGHFTVLGIFPSRFLKDKAGVGLPTALIEPVDSAWFCEQMLDEVHAENELVRIEVPIEMLQLLSNRVLH</sequence>
<gene>
    <name evidence="1" type="ORF">VSVS05_04438</name>
</gene>
<evidence type="ECO:0000313" key="1">
    <source>
        <dbReference type="EMBL" id="ANU39473.1"/>
    </source>
</evidence>